<organism evidence="2 3">
    <name type="scientific">Belnapia rosea</name>
    <dbReference type="NCBI Taxonomy" id="938405"/>
    <lineage>
        <taxon>Bacteria</taxon>
        <taxon>Pseudomonadati</taxon>
        <taxon>Pseudomonadota</taxon>
        <taxon>Alphaproteobacteria</taxon>
        <taxon>Acetobacterales</taxon>
        <taxon>Roseomonadaceae</taxon>
        <taxon>Belnapia</taxon>
    </lineage>
</organism>
<dbReference type="EMBL" id="FMZX01000006">
    <property type="protein sequence ID" value="SDD26658.1"/>
    <property type="molecule type" value="Genomic_DNA"/>
</dbReference>
<evidence type="ECO:0000313" key="3">
    <source>
        <dbReference type="Proteomes" id="UP000198925"/>
    </source>
</evidence>
<dbReference type="InterPro" id="IPR012644">
    <property type="entry name" value="CHP02300_FYDLN_acid"/>
</dbReference>
<gene>
    <name evidence="2" type="ORF">SAMN04487779_100626</name>
</gene>
<dbReference type="Pfam" id="PF09538">
    <property type="entry name" value="FYDLN_acid"/>
    <property type="match status" value="1"/>
</dbReference>
<evidence type="ECO:0000313" key="2">
    <source>
        <dbReference type="EMBL" id="SDD26658.1"/>
    </source>
</evidence>
<sequence>MAKPELGLKRVCVACGTKFYDLTRAPAICPKCGTEQPAEQPRLRRTAGSLPVDDKLKKRAVVPDAEADDVELEDVEADETVEDAEELDDEADAIGEEIEVEGDRDEES</sequence>
<proteinExistence type="predicted"/>
<dbReference type="NCBIfam" id="TIGR02300">
    <property type="entry name" value="FYDLN_acid"/>
    <property type="match status" value="1"/>
</dbReference>
<dbReference type="RefSeq" id="WP_090565440.1">
    <property type="nucleotide sequence ID" value="NZ_FMXZ01000009.1"/>
</dbReference>
<feature type="compositionally biased region" description="Acidic residues" evidence="1">
    <location>
        <begin position="65"/>
        <end position="108"/>
    </location>
</feature>
<dbReference type="Proteomes" id="UP000198925">
    <property type="component" value="Unassembled WGS sequence"/>
</dbReference>
<dbReference type="OrthoDB" id="9815689at2"/>
<accession>A0A1G6TC42</accession>
<name>A0A1G6TC42_9PROT</name>
<feature type="region of interest" description="Disordered" evidence="1">
    <location>
        <begin position="31"/>
        <end position="50"/>
    </location>
</feature>
<keyword evidence="3" id="KW-1185">Reference proteome</keyword>
<evidence type="ECO:0000256" key="1">
    <source>
        <dbReference type="SAM" id="MobiDB-lite"/>
    </source>
</evidence>
<feature type="region of interest" description="Disordered" evidence="1">
    <location>
        <begin position="64"/>
        <end position="108"/>
    </location>
</feature>
<protein>
    <submittedName>
        <fullName evidence="2">TIGR02300 family protein</fullName>
    </submittedName>
</protein>
<dbReference type="AlphaFoldDB" id="A0A1G6TC42"/>
<dbReference type="STRING" id="938405.SAMN02927895_03239"/>
<reference evidence="2 3" key="1">
    <citation type="submission" date="2016-10" db="EMBL/GenBank/DDBJ databases">
        <authorList>
            <person name="de Groot N.N."/>
        </authorList>
    </citation>
    <scope>NUCLEOTIDE SEQUENCE [LARGE SCALE GENOMIC DNA]</scope>
    <source>
        <strain evidence="2 3">CPCC 100156</strain>
    </source>
</reference>